<dbReference type="Proteomes" id="UP000091918">
    <property type="component" value="Unassembled WGS sequence"/>
</dbReference>
<proteinExistence type="predicted"/>
<protein>
    <submittedName>
        <fullName evidence="1">Uncharacterized protein</fullName>
    </submittedName>
</protein>
<reference evidence="1 2" key="1">
    <citation type="submission" date="2015-07" db="EMBL/GenBank/DDBJ databases">
        <title>Emmonsia species relationships and genome sequence.</title>
        <authorList>
            <person name="Cuomo C.A."/>
            <person name="Schwartz I.S."/>
            <person name="Kenyon C."/>
            <person name="de Hoog G.S."/>
            <person name="Govender N.P."/>
            <person name="Botha A."/>
            <person name="Moreno L."/>
            <person name="de Vries M."/>
            <person name="Munoz J.F."/>
            <person name="Stielow J.B."/>
        </authorList>
    </citation>
    <scope>NUCLEOTIDE SEQUENCE [LARGE SCALE GENOMIC DNA]</scope>
    <source>
        <strain evidence="1 2">CBS 136260</strain>
    </source>
</reference>
<keyword evidence="2" id="KW-1185">Reference proteome</keyword>
<gene>
    <name evidence="1" type="ORF">ACJ72_00126</name>
</gene>
<accession>A0A1B7P8X7</accession>
<comment type="caution">
    <text evidence="1">The sequence shown here is derived from an EMBL/GenBank/DDBJ whole genome shotgun (WGS) entry which is preliminary data.</text>
</comment>
<name>A0A1B7P8X7_9EURO</name>
<dbReference type="AlphaFoldDB" id="A0A1B7P8X7"/>
<organism evidence="1 2">
    <name type="scientific">Emergomyces africanus</name>
    <dbReference type="NCBI Taxonomy" id="1955775"/>
    <lineage>
        <taxon>Eukaryota</taxon>
        <taxon>Fungi</taxon>
        <taxon>Dikarya</taxon>
        <taxon>Ascomycota</taxon>
        <taxon>Pezizomycotina</taxon>
        <taxon>Eurotiomycetes</taxon>
        <taxon>Eurotiomycetidae</taxon>
        <taxon>Onygenales</taxon>
        <taxon>Ajellomycetaceae</taxon>
        <taxon>Emergomyces</taxon>
    </lineage>
</organism>
<sequence length="84" mass="8841">MGCDQGNLHATDLSSADTVFRDDECIAMLENLDCSSVRRMSGVTIANDGLIPGFIDGNTKSSQATIATPGHVCLPELRTHAGYG</sequence>
<evidence type="ECO:0000313" key="1">
    <source>
        <dbReference type="EMBL" id="OAX85494.1"/>
    </source>
</evidence>
<dbReference type="EMBL" id="LGUA01000006">
    <property type="protein sequence ID" value="OAX85494.1"/>
    <property type="molecule type" value="Genomic_DNA"/>
</dbReference>
<evidence type="ECO:0000313" key="2">
    <source>
        <dbReference type="Proteomes" id="UP000091918"/>
    </source>
</evidence>